<name>X1IQK6_9ZZZZ</name>
<protein>
    <recommendedName>
        <fullName evidence="2">Helicase HerA central domain-containing protein</fullName>
    </recommendedName>
</protein>
<accession>X1IQK6</accession>
<reference evidence="1" key="1">
    <citation type="journal article" date="2014" name="Front. Microbiol.">
        <title>High frequency of phylogenetically diverse reductive dehalogenase-homologous genes in deep subseafloor sedimentary metagenomes.</title>
        <authorList>
            <person name="Kawai M."/>
            <person name="Futagami T."/>
            <person name="Toyoda A."/>
            <person name="Takaki Y."/>
            <person name="Nishi S."/>
            <person name="Hori S."/>
            <person name="Arai W."/>
            <person name="Tsubouchi T."/>
            <person name="Morono Y."/>
            <person name="Uchiyama I."/>
            <person name="Ito T."/>
            <person name="Fujiyama A."/>
            <person name="Inagaki F."/>
            <person name="Takami H."/>
        </authorList>
    </citation>
    <scope>NUCLEOTIDE SEQUENCE</scope>
    <source>
        <strain evidence="1">Expedition CK06-06</strain>
    </source>
</reference>
<evidence type="ECO:0008006" key="2">
    <source>
        <dbReference type="Google" id="ProtNLM"/>
    </source>
</evidence>
<sequence length="256" mass="29241">MLKSDLEFLAKSTYNIKMEKARIAKTLPDIWKKILVGNSFWKNTKKIQTGKAYYFLRENVPEHEIPHFISPRNVDFNFPPHSGLPKPYILENEKIVDLPITEDNKNYIWFGKMFRQGVLSGSNAYIRINDLALSGIIAGSTGSGKTYCASRIVQEIAKKAPYVGILTIGLSKKNQERFFQSDEILTYGDDDLKIPYFIKPNSDITDLDKYVQKTAMYLTASLGLKGTTTTVLKNVMMEQDNGKKLPNYPRILFEKH</sequence>
<organism evidence="1">
    <name type="scientific">marine sediment metagenome</name>
    <dbReference type="NCBI Taxonomy" id="412755"/>
    <lineage>
        <taxon>unclassified sequences</taxon>
        <taxon>metagenomes</taxon>
        <taxon>ecological metagenomes</taxon>
    </lineage>
</organism>
<comment type="caution">
    <text evidence="1">The sequence shown here is derived from an EMBL/GenBank/DDBJ whole genome shotgun (WGS) entry which is preliminary data.</text>
</comment>
<dbReference type="AlphaFoldDB" id="X1IQK6"/>
<dbReference type="InterPro" id="IPR027417">
    <property type="entry name" value="P-loop_NTPase"/>
</dbReference>
<gene>
    <name evidence="1" type="ORF">S03H2_32969</name>
</gene>
<proteinExistence type="predicted"/>
<dbReference type="EMBL" id="BARU01020052">
    <property type="protein sequence ID" value="GAH59843.1"/>
    <property type="molecule type" value="Genomic_DNA"/>
</dbReference>
<dbReference type="Gene3D" id="3.40.50.300">
    <property type="entry name" value="P-loop containing nucleotide triphosphate hydrolases"/>
    <property type="match status" value="1"/>
</dbReference>
<evidence type="ECO:0000313" key="1">
    <source>
        <dbReference type="EMBL" id="GAH59843.1"/>
    </source>
</evidence>